<dbReference type="Pfam" id="PF00324">
    <property type="entry name" value="AA_permease"/>
    <property type="match status" value="1"/>
</dbReference>
<keyword evidence="4" id="KW-0029">Amino-acid transport</keyword>
<dbReference type="InterPro" id="IPR050524">
    <property type="entry name" value="APC_YAT"/>
</dbReference>
<organism evidence="10 11">
    <name type="scientific">Kwoniella dendrophila CBS 6074</name>
    <dbReference type="NCBI Taxonomy" id="1295534"/>
    <lineage>
        <taxon>Eukaryota</taxon>
        <taxon>Fungi</taxon>
        <taxon>Dikarya</taxon>
        <taxon>Basidiomycota</taxon>
        <taxon>Agaricomycotina</taxon>
        <taxon>Tremellomycetes</taxon>
        <taxon>Tremellales</taxon>
        <taxon>Cryptococcaceae</taxon>
        <taxon>Kwoniella</taxon>
    </lineage>
</organism>
<keyword evidence="6 8" id="KW-0472">Membrane</keyword>
<gene>
    <name evidence="10" type="ORF">L201_000011</name>
</gene>
<feature type="transmembrane region" description="Helical" evidence="8">
    <location>
        <begin position="105"/>
        <end position="125"/>
    </location>
</feature>
<dbReference type="GO" id="GO:0016020">
    <property type="term" value="C:membrane"/>
    <property type="evidence" value="ECO:0007669"/>
    <property type="project" value="UniProtKB-SubCell"/>
</dbReference>
<feature type="transmembrane region" description="Helical" evidence="8">
    <location>
        <begin position="287"/>
        <end position="309"/>
    </location>
</feature>
<dbReference type="GeneID" id="91090683"/>
<dbReference type="Proteomes" id="UP001355207">
    <property type="component" value="Chromosome 1"/>
</dbReference>
<feature type="transmembrane region" description="Helical" evidence="8">
    <location>
        <begin position="495"/>
        <end position="520"/>
    </location>
</feature>
<feature type="transmembrane region" description="Helical" evidence="8">
    <location>
        <begin position="330"/>
        <end position="349"/>
    </location>
</feature>
<feature type="domain" description="Amino acid permease/ SLC12A" evidence="9">
    <location>
        <begin position="102"/>
        <end position="564"/>
    </location>
</feature>
<evidence type="ECO:0000256" key="6">
    <source>
        <dbReference type="ARBA" id="ARBA00023136"/>
    </source>
</evidence>
<evidence type="ECO:0000256" key="7">
    <source>
        <dbReference type="SAM" id="MobiDB-lite"/>
    </source>
</evidence>
<keyword evidence="2" id="KW-0813">Transport</keyword>
<feature type="transmembrane region" description="Helical" evidence="8">
    <location>
        <begin position="456"/>
        <end position="474"/>
    </location>
</feature>
<evidence type="ECO:0000259" key="9">
    <source>
        <dbReference type="Pfam" id="PF00324"/>
    </source>
</evidence>
<evidence type="ECO:0000256" key="3">
    <source>
        <dbReference type="ARBA" id="ARBA00022692"/>
    </source>
</evidence>
<feature type="transmembrane region" description="Helical" evidence="8">
    <location>
        <begin position="245"/>
        <end position="267"/>
    </location>
</feature>
<dbReference type="PANTHER" id="PTHR43341">
    <property type="entry name" value="AMINO ACID PERMEASE"/>
    <property type="match status" value="1"/>
</dbReference>
<reference evidence="10 11" key="1">
    <citation type="submission" date="2024-01" db="EMBL/GenBank/DDBJ databases">
        <title>Comparative genomics of Cryptococcus and Kwoniella reveals pathogenesis evolution and contrasting modes of karyotype evolution via chromosome fusion or intercentromeric recombination.</title>
        <authorList>
            <person name="Coelho M.A."/>
            <person name="David-Palma M."/>
            <person name="Shea T."/>
            <person name="Bowers K."/>
            <person name="McGinley-Smith S."/>
            <person name="Mohammad A.W."/>
            <person name="Gnirke A."/>
            <person name="Yurkov A.M."/>
            <person name="Nowrousian M."/>
            <person name="Sun S."/>
            <person name="Cuomo C.A."/>
            <person name="Heitman J."/>
        </authorList>
    </citation>
    <scope>NUCLEOTIDE SEQUENCE [LARGE SCALE GENOMIC DNA]</scope>
    <source>
        <strain evidence="10 11">CBS 6074</strain>
    </source>
</reference>
<feature type="transmembrane region" description="Helical" evidence="8">
    <location>
        <begin position="540"/>
        <end position="559"/>
    </location>
</feature>
<dbReference type="PROSITE" id="PS00218">
    <property type="entry name" value="AMINO_ACID_PERMEASE_1"/>
    <property type="match status" value="1"/>
</dbReference>
<feature type="compositionally biased region" description="Polar residues" evidence="7">
    <location>
        <begin position="1"/>
        <end position="10"/>
    </location>
</feature>
<dbReference type="FunFam" id="1.20.1740.10:FF:000017">
    <property type="entry name" value="Amino acid permease"/>
    <property type="match status" value="1"/>
</dbReference>
<keyword evidence="3 8" id="KW-0812">Transmembrane</keyword>
<dbReference type="InterPro" id="IPR004841">
    <property type="entry name" value="AA-permease/SLC12A_dom"/>
</dbReference>
<keyword evidence="5 8" id="KW-1133">Transmembrane helix</keyword>
<evidence type="ECO:0000256" key="1">
    <source>
        <dbReference type="ARBA" id="ARBA00004141"/>
    </source>
</evidence>
<dbReference type="GO" id="GO:0015171">
    <property type="term" value="F:amino acid transmembrane transporter activity"/>
    <property type="evidence" value="ECO:0007669"/>
    <property type="project" value="TreeGrafter"/>
</dbReference>
<feature type="region of interest" description="Disordered" evidence="7">
    <location>
        <begin position="1"/>
        <end position="24"/>
    </location>
</feature>
<evidence type="ECO:0000313" key="11">
    <source>
        <dbReference type="Proteomes" id="UP001355207"/>
    </source>
</evidence>
<evidence type="ECO:0000313" key="10">
    <source>
        <dbReference type="EMBL" id="WWC85154.1"/>
    </source>
</evidence>
<dbReference type="PANTHER" id="PTHR43341:SF12">
    <property type="entry name" value="AMINO ACID TRANSPORTER (EUROFUNG)"/>
    <property type="match status" value="1"/>
</dbReference>
<evidence type="ECO:0000256" key="4">
    <source>
        <dbReference type="ARBA" id="ARBA00022970"/>
    </source>
</evidence>
<keyword evidence="11" id="KW-1185">Reference proteome</keyword>
<proteinExistence type="predicted"/>
<comment type="subcellular location">
    <subcellularLocation>
        <location evidence="1">Membrane</location>
        <topology evidence="1">Multi-pass membrane protein</topology>
    </subcellularLocation>
</comment>
<accession>A0AAX4JI50</accession>
<dbReference type="EMBL" id="CP144098">
    <property type="protein sequence ID" value="WWC85154.1"/>
    <property type="molecule type" value="Genomic_DNA"/>
</dbReference>
<feature type="transmembrane region" description="Helical" evidence="8">
    <location>
        <begin position="381"/>
        <end position="402"/>
    </location>
</feature>
<feature type="transmembrane region" description="Helical" evidence="8">
    <location>
        <begin position="131"/>
        <end position="151"/>
    </location>
</feature>
<dbReference type="InterPro" id="IPR004840">
    <property type="entry name" value="Amino_acid_permease_CS"/>
</dbReference>
<feature type="transmembrane region" description="Helical" evidence="8">
    <location>
        <begin position="211"/>
        <end position="233"/>
    </location>
</feature>
<dbReference type="Gene3D" id="1.20.1740.10">
    <property type="entry name" value="Amino acid/polyamine transporter I"/>
    <property type="match status" value="1"/>
</dbReference>
<protein>
    <recommendedName>
        <fullName evidence="9">Amino acid permease/ SLC12A domain-containing protein</fullName>
    </recommendedName>
</protein>
<feature type="transmembrane region" description="Helical" evidence="8">
    <location>
        <begin position="427"/>
        <end position="444"/>
    </location>
</feature>
<dbReference type="AlphaFoldDB" id="A0AAX4JI50"/>
<evidence type="ECO:0000256" key="5">
    <source>
        <dbReference type="ARBA" id="ARBA00022989"/>
    </source>
</evidence>
<evidence type="ECO:0000256" key="2">
    <source>
        <dbReference type="ARBA" id="ARBA00022448"/>
    </source>
</evidence>
<dbReference type="RefSeq" id="XP_066071917.1">
    <property type="nucleotide sequence ID" value="XM_066215820.1"/>
</dbReference>
<name>A0AAX4JI50_9TREE</name>
<evidence type="ECO:0000256" key="8">
    <source>
        <dbReference type="SAM" id="Phobius"/>
    </source>
</evidence>
<sequence length="609" mass="66370">MSLDDSNNHYNDVEKKGHNGGGVNGKHEVGAVEPGYGVSVDPAQDTFYDPSKESTLTRLGWSLESFKRAPGTTRGLVAHGDIPPEFLQHDNPLLQQKMKPRHLQMIAVGGSIGTGLFVGSGNALASGGPAGILLAWIIMGIMLINVTQALGEMAIIYPVSGGFYTLAARMVDPSFAFAMGWVYVFQWAVTLPLEITVAGSTVQYWTDKVPLAAWITIFMIIIIIAAGFGTLGYAEEEFWSSCLKLLVVVVYIIIGIVCICGGGPSGGDFDTYQGARLWHEPPGAFPNGFKGVCAVFVTAAFSFAGTELVGLAATETPNPRRTMPSAVKNTFWRITLIYVTSLTIVGLTIRSDDPDLFNGSGSDISPFVIIMDRARIKGMNHLINITICISVLSIGLSCVYAGSRTLTALAETHYAPKLFTYIDKSGRPLWSLIAILALSPIAYINCADVGSQVFDWLVALSGLSTLITWFSICITHIRFRKAWKVQGHSVEELPFTALGGVYGSWLGASLIVIILIAQFYIGLFPLGGVENAGERAQSFFLAYLAMPIMIGFYIIGYVWKRTLPKKAHEIDLDTGRKSWLTVEDMRQYRAQRATAPWHVRVYRMLFSSS</sequence>